<dbReference type="InterPro" id="IPR018720">
    <property type="entry name" value="DUF2249"/>
</dbReference>
<gene>
    <name evidence="3" type="ORF">ACFSBW_15035</name>
</gene>
<protein>
    <submittedName>
        <fullName evidence="3">DUF2249 domain-containing protein</fullName>
    </submittedName>
</protein>
<dbReference type="AlphaFoldDB" id="A0ABD6DCG2"/>
<feature type="compositionally biased region" description="Basic and acidic residues" evidence="1">
    <location>
        <begin position="17"/>
        <end position="26"/>
    </location>
</feature>
<dbReference type="SUPFAM" id="SSF64307">
    <property type="entry name" value="SirA-like"/>
    <property type="match status" value="1"/>
</dbReference>
<feature type="region of interest" description="Disordered" evidence="1">
    <location>
        <begin position="1"/>
        <end position="31"/>
    </location>
</feature>
<dbReference type="Pfam" id="PF10006">
    <property type="entry name" value="DUF2249"/>
    <property type="match status" value="1"/>
</dbReference>
<dbReference type="RefSeq" id="WP_256396290.1">
    <property type="nucleotide sequence ID" value="NZ_JANHDJ010000004.1"/>
</dbReference>
<feature type="domain" description="DUF2249" evidence="2">
    <location>
        <begin position="21"/>
        <end position="78"/>
    </location>
</feature>
<name>A0ABD6DCG2_9EURY</name>
<accession>A0ABD6DCG2</accession>
<evidence type="ECO:0000259" key="2">
    <source>
        <dbReference type="Pfam" id="PF10006"/>
    </source>
</evidence>
<proteinExistence type="predicted"/>
<evidence type="ECO:0000313" key="3">
    <source>
        <dbReference type="EMBL" id="MFD1643188.1"/>
    </source>
</evidence>
<dbReference type="Proteomes" id="UP001597052">
    <property type="component" value="Unassembled WGS sequence"/>
</dbReference>
<keyword evidence="4" id="KW-1185">Reference proteome</keyword>
<comment type="caution">
    <text evidence="3">The sequence shown here is derived from an EMBL/GenBank/DDBJ whole genome shotgun (WGS) entry which is preliminary data.</text>
</comment>
<dbReference type="EMBL" id="JBHUDM010000004">
    <property type="protein sequence ID" value="MFD1643188.1"/>
    <property type="molecule type" value="Genomic_DNA"/>
</dbReference>
<organism evidence="3 4">
    <name type="scientific">Halohasta litorea</name>
    <dbReference type="NCBI Taxonomy" id="869891"/>
    <lineage>
        <taxon>Archaea</taxon>
        <taxon>Methanobacteriati</taxon>
        <taxon>Methanobacteriota</taxon>
        <taxon>Stenosarchaea group</taxon>
        <taxon>Halobacteria</taxon>
        <taxon>Halobacteriales</taxon>
        <taxon>Haloferacaceae</taxon>
        <taxon>Halohasta</taxon>
    </lineage>
</organism>
<sequence length="88" mass="9919">MVEIDSVLAETDAPSESPRETIDARELPPPQPLQKTLERLVELGSETVLVQLNDRAPQHLFPELTDRGYDYETVEVKECVVTAIWTAQ</sequence>
<dbReference type="InterPro" id="IPR036868">
    <property type="entry name" value="TusA-like_sf"/>
</dbReference>
<evidence type="ECO:0000313" key="4">
    <source>
        <dbReference type="Proteomes" id="UP001597052"/>
    </source>
</evidence>
<evidence type="ECO:0000256" key="1">
    <source>
        <dbReference type="SAM" id="MobiDB-lite"/>
    </source>
</evidence>
<reference evidence="3 4" key="1">
    <citation type="journal article" date="2019" name="Int. J. Syst. Evol. Microbiol.">
        <title>The Global Catalogue of Microorganisms (GCM) 10K type strain sequencing project: providing services to taxonomists for standard genome sequencing and annotation.</title>
        <authorList>
            <consortium name="The Broad Institute Genomics Platform"/>
            <consortium name="The Broad Institute Genome Sequencing Center for Infectious Disease"/>
            <person name="Wu L."/>
            <person name="Ma J."/>
        </authorList>
    </citation>
    <scope>NUCLEOTIDE SEQUENCE [LARGE SCALE GENOMIC DNA]</scope>
    <source>
        <strain evidence="3 4">CGMCC 1.10593</strain>
    </source>
</reference>